<sequence length="276" mass="29939">MNRLAALVLCLCATTAHAGGDALPLDPEQPDGTITLSQGTILARADSRALQRLEYGPACQHVAIERRWNSCDGIEVFLTGLSDQIELMAILQPQRTGWIGDLTWDPVWAAELKTMSEIQQVRHAISMSARHADLEMSLDKMLLPFTVDFFKPAVYFAMERTINGEVERDAQLYLFDRRGTVLFGIRFGPAVQTPQDAFAAINHVLGQYSSAEGEDWSDFRPGEPVMGLGALGFAFNQADLGYDPSPIDAGGPSEEGLAAAILRLGMAIADGLFAGP</sequence>
<protein>
    <submittedName>
        <fullName evidence="2">Uncharacterized protein</fullName>
    </submittedName>
</protein>
<proteinExistence type="predicted"/>
<dbReference type="RefSeq" id="WP_279965172.1">
    <property type="nucleotide sequence ID" value="NZ_CP122537.1"/>
</dbReference>
<accession>A0ABY8LBC6</accession>
<keyword evidence="3" id="KW-1185">Reference proteome</keyword>
<reference evidence="2 3" key="1">
    <citation type="submission" date="2023-04" db="EMBL/GenBank/DDBJ databases">
        <title>Jannaschia ovalis sp. nov., a marine bacterium isolated from sea tidal flat.</title>
        <authorList>
            <person name="Kwon D.Y."/>
            <person name="Kim J.-J."/>
        </authorList>
    </citation>
    <scope>NUCLEOTIDE SEQUENCE [LARGE SCALE GENOMIC DNA]</scope>
    <source>
        <strain evidence="2 3">GRR-S6-38</strain>
    </source>
</reference>
<dbReference type="Proteomes" id="UP001243420">
    <property type="component" value="Chromosome"/>
</dbReference>
<name>A0ABY8LBC6_9RHOB</name>
<feature type="chain" id="PRO_5045740908" evidence="1">
    <location>
        <begin position="19"/>
        <end position="276"/>
    </location>
</feature>
<evidence type="ECO:0000256" key="1">
    <source>
        <dbReference type="SAM" id="SignalP"/>
    </source>
</evidence>
<gene>
    <name evidence="2" type="ORF">P8627_15575</name>
</gene>
<feature type="signal peptide" evidence="1">
    <location>
        <begin position="1"/>
        <end position="18"/>
    </location>
</feature>
<organism evidence="2 3">
    <name type="scientific">Jannaschia ovalis</name>
    <dbReference type="NCBI Taxonomy" id="3038773"/>
    <lineage>
        <taxon>Bacteria</taxon>
        <taxon>Pseudomonadati</taxon>
        <taxon>Pseudomonadota</taxon>
        <taxon>Alphaproteobacteria</taxon>
        <taxon>Rhodobacterales</taxon>
        <taxon>Roseobacteraceae</taxon>
        <taxon>Jannaschia</taxon>
    </lineage>
</organism>
<evidence type="ECO:0000313" key="2">
    <source>
        <dbReference type="EMBL" id="WGH78421.1"/>
    </source>
</evidence>
<evidence type="ECO:0000313" key="3">
    <source>
        <dbReference type="Proteomes" id="UP001243420"/>
    </source>
</evidence>
<keyword evidence="1" id="KW-0732">Signal</keyword>
<dbReference type="EMBL" id="CP122537">
    <property type="protein sequence ID" value="WGH78421.1"/>
    <property type="molecule type" value="Genomic_DNA"/>
</dbReference>